<proteinExistence type="predicted"/>
<name>A0A1F6TN31_9PROT</name>
<comment type="caution">
    <text evidence="2">The sequence shown here is derived from an EMBL/GenBank/DDBJ whole genome shotgun (WGS) entry which is preliminary data.</text>
</comment>
<dbReference type="SUPFAM" id="SSF53850">
    <property type="entry name" value="Periplasmic binding protein-like II"/>
    <property type="match status" value="1"/>
</dbReference>
<evidence type="ECO:0000313" key="3">
    <source>
        <dbReference type="Proteomes" id="UP000179360"/>
    </source>
</evidence>
<dbReference type="Pfam" id="PF12974">
    <property type="entry name" value="Phosphonate-bd"/>
    <property type="match status" value="1"/>
</dbReference>
<dbReference type="STRING" id="1817764.A2637_05460"/>
<evidence type="ECO:0000313" key="2">
    <source>
        <dbReference type="EMBL" id="OGI46502.1"/>
    </source>
</evidence>
<protein>
    <recommendedName>
        <fullName evidence="4">Phosphate ABC transporter substrate-binding protein</fullName>
    </recommendedName>
</protein>
<evidence type="ECO:0008006" key="4">
    <source>
        <dbReference type="Google" id="ProtNLM"/>
    </source>
</evidence>
<dbReference type="Proteomes" id="UP000179360">
    <property type="component" value="Unassembled WGS sequence"/>
</dbReference>
<accession>A0A1F6TN31</accession>
<feature type="chain" id="PRO_5009225581" description="Phosphate ABC transporter substrate-binding protein" evidence="1">
    <location>
        <begin position="23"/>
        <end position="306"/>
    </location>
</feature>
<organism evidence="2 3">
    <name type="scientific">Candidatus Muproteobacteria bacterium RIFCSPHIGHO2_01_FULL_65_16</name>
    <dbReference type="NCBI Taxonomy" id="1817764"/>
    <lineage>
        <taxon>Bacteria</taxon>
        <taxon>Pseudomonadati</taxon>
        <taxon>Pseudomonadota</taxon>
        <taxon>Candidatus Muproteobacteria</taxon>
    </lineage>
</organism>
<dbReference type="AlphaFoldDB" id="A0A1F6TN31"/>
<feature type="signal peptide" evidence="1">
    <location>
        <begin position="1"/>
        <end position="22"/>
    </location>
</feature>
<reference evidence="2 3" key="1">
    <citation type="journal article" date="2016" name="Nat. Commun.">
        <title>Thousands of microbial genomes shed light on interconnected biogeochemical processes in an aquifer system.</title>
        <authorList>
            <person name="Anantharaman K."/>
            <person name="Brown C.T."/>
            <person name="Hug L.A."/>
            <person name="Sharon I."/>
            <person name="Castelle C.J."/>
            <person name="Probst A.J."/>
            <person name="Thomas B.C."/>
            <person name="Singh A."/>
            <person name="Wilkins M.J."/>
            <person name="Karaoz U."/>
            <person name="Brodie E.L."/>
            <person name="Williams K.H."/>
            <person name="Hubbard S.S."/>
            <person name="Banfield J.F."/>
        </authorList>
    </citation>
    <scope>NUCLEOTIDE SEQUENCE [LARGE SCALE GENOMIC DNA]</scope>
</reference>
<evidence type="ECO:0000256" key="1">
    <source>
        <dbReference type="SAM" id="SignalP"/>
    </source>
</evidence>
<keyword evidence="1" id="KW-0732">Signal</keyword>
<sequence length="306" mass="33081">MFKRILLLSAVSVCVWAGAALAAPNARDQATATKAAIRSAAPVEGLKSQGLDGGGDTVLTFSAPPREAPEEGARIYQPIAEYLAGVIGRKIVYVHPDNWLTYQTEMLKGGYDIVFDGPHFNSWRIANLKHNTLAKIPDEFVFAVVTKKDGGQITDIRHLTGKKVCGMSPPNLGTLALLSQFENPARQPTMINAVGWAKVYEGVVIENKCVAGVLPVANLKKYDGRGNFTRIVYKTKALPNQAFSAGPRITREDQARLAAALIAPEGAAATANLREAFGTEKGLVRAVKDEYAGLDAFLKDVWGYRR</sequence>
<gene>
    <name evidence="2" type="ORF">A2637_05460</name>
</gene>
<dbReference type="EMBL" id="MFSY01000044">
    <property type="protein sequence ID" value="OGI46502.1"/>
    <property type="molecule type" value="Genomic_DNA"/>
</dbReference>